<dbReference type="FunCoup" id="A0A6P4BIK2">
    <property type="interactions" value="1"/>
</dbReference>
<dbReference type="InterPro" id="IPR017930">
    <property type="entry name" value="Myb_dom"/>
</dbReference>
<evidence type="ECO:0000256" key="5">
    <source>
        <dbReference type="ARBA" id="ARBA00023163"/>
    </source>
</evidence>
<evidence type="ECO:0000256" key="1">
    <source>
        <dbReference type="ARBA" id="ARBA00004123"/>
    </source>
</evidence>
<dbReference type="InterPro" id="IPR046955">
    <property type="entry name" value="PHR1-like"/>
</dbReference>
<sequence length="447" mass="50189">MNDNRIDCQERNQPNHGLISDCNFEYTTCSSHHFGVQQQPWNMGVWVQQPTMDQGGSQIQHLGHGKPSTTIMSRFESPTSAFYATERCMGLPQYECQVVGYPALGSHTSRTCEGQFPSGQSSGDNCYSDSADQADPKFEFRNSLQPSVKPQLCSFQSNRSFEKSNHISCSNMQEGKLFGHQQHKLHEDNALSVRRNFSVPFIENQDHAVYSNSFSSPLAHLSFSSPHQEKQSPRFSSGNGCVTTANSSSSAAVLSNKTRIRWTQDLHEKFVECVNRLGGAEKATPKAILKLMESEGLTIFHVKSHLQKYRIAKYLPGPSEGKSEKRTSINISPQLDVKTAATLSQHYGVNFYGSGLQIREALQLQLDVQRRLHEQLEIQRNLQFRIEEQGKQLKMMFDLQQKTSNSLFKAETMDKTSPHGSPSNSLDEVQVFIAEESGNTHFPSKIS</sequence>
<dbReference type="KEGG" id="zju:107432339"/>
<accession>A0A6P4BIK2</accession>
<dbReference type="RefSeq" id="XP_015898945.3">
    <property type="nucleotide sequence ID" value="XM_016043459.4"/>
</dbReference>
<reference evidence="9" key="1">
    <citation type="submission" date="2025-08" db="UniProtKB">
        <authorList>
            <consortium name="RefSeq"/>
        </authorList>
    </citation>
    <scope>IDENTIFICATION</scope>
    <source>
        <tissue evidence="9">Seedling</tissue>
    </source>
</reference>
<dbReference type="PANTHER" id="PTHR31499">
    <property type="entry name" value="MYB FAMILY TRANSCRIPTION FACTOR PHL11"/>
    <property type="match status" value="1"/>
</dbReference>
<dbReference type="Proteomes" id="UP001652623">
    <property type="component" value="Chromosome 11"/>
</dbReference>
<dbReference type="InterPro" id="IPR009057">
    <property type="entry name" value="Homeodomain-like_sf"/>
</dbReference>
<dbReference type="Pfam" id="PF14379">
    <property type="entry name" value="Myb_CC_LHEQLE"/>
    <property type="match status" value="1"/>
</dbReference>
<keyword evidence="3" id="KW-0805">Transcription regulation</keyword>
<comment type="similarity">
    <text evidence="2">Belongs to the MYB-CC family.</text>
</comment>
<name>A0A6P4BIK2_ZIZJJ</name>
<evidence type="ECO:0000256" key="3">
    <source>
        <dbReference type="ARBA" id="ARBA00023015"/>
    </source>
</evidence>
<feature type="domain" description="HTH myb-type" evidence="7">
    <location>
        <begin position="254"/>
        <end position="314"/>
    </location>
</feature>
<comment type="subcellular location">
    <subcellularLocation>
        <location evidence="1">Nucleus</location>
    </subcellularLocation>
</comment>
<dbReference type="InterPro" id="IPR025756">
    <property type="entry name" value="Myb_CC_LHEQLE"/>
</dbReference>
<dbReference type="AlphaFoldDB" id="A0A6P4BIK2"/>
<evidence type="ECO:0000256" key="2">
    <source>
        <dbReference type="ARBA" id="ARBA00006783"/>
    </source>
</evidence>
<dbReference type="InterPro" id="IPR006447">
    <property type="entry name" value="Myb_dom_plants"/>
</dbReference>
<dbReference type="SUPFAM" id="SSF46689">
    <property type="entry name" value="Homeodomain-like"/>
    <property type="match status" value="1"/>
</dbReference>
<evidence type="ECO:0000256" key="4">
    <source>
        <dbReference type="ARBA" id="ARBA00023054"/>
    </source>
</evidence>
<dbReference type="PANTHER" id="PTHR31499:SF85">
    <property type="entry name" value="TRANSCRIPTION FACTOR MYB-RELATED FAMILY"/>
    <property type="match status" value="1"/>
</dbReference>
<dbReference type="InParanoid" id="A0A6P4BIK2"/>
<dbReference type="GO" id="GO:0005634">
    <property type="term" value="C:nucleus"/>
    <property type="evidence" value="ECO:0007669"/>
    <property type="project" value="UniProtKB-SubCell"/>
</dbReference>
<dbReference type="GO" id="GO:0003677">
    <property type="term" value="F:DNA binding"/>
    <property type="evidence" value="ECO:0007669"/>
    <property type="project" value="InterPro"/>
</dbReference>
<dbReference type="Pfam" id="PF00249">
    <property type="entry name" value="Myb_DNA-binding"/>
    <property type="match status" value="1"/>
</dbReference>
<gene>
    <name evidence="9" type="primary">LOC107432339</name>
</gene>
<keyword evidence="8" id="KW-1185">Reference proteome</keyword>
<keyword evidence="6" id="KW-0539">Nucleus</keyword>
<keyword evidence="5" id="KW-0804">Transcription</keyword>
<dbReference type="InterPro" id="IPR001005">
    <property type="entry name" value="SANT/Myb"/>
</dbReference>
<dbReference type="NCBIfam" id="TIGR01557">
    <property type="entry name" value="myb_SHAQKYF"/>
    <property type="match status" value="1"/>
</dbReference>
<proteinExistence type="inferred from homology"/>
<organism evidence="8 9">
    <name type="scientific">Ziziphus jujuba</name>
    <name type="common">Chinese jujube</name>
    <name type="synonym">Ziziphus sativa</name>
    <dbReference type="NCBI Taxonomy" id="326968"/>
    <lineage>
        <taxon>Eukaryota</taxon>
        <taxon>Viridiplantae</taxon>
        <taxon>Streptophyta</taxon>
        <taxon>Embryophyta</taxon>
        <taxon>Tracheophyta</taxon>
        <taxon>Spermatophyta</taxon>
        <taxon>Magnoliopsida</taxon>
        <taxon>eudicotyledons</taxon>
        <taxon>Gunneridae</taxon>
        <taxon>Pentapetalae</taxon>
        <taxon>rosids</taxon>
        <taxon>fabids</taxon>
        <taxon>Rosales</taxon>
        <taxon>Rhamnaceae</taxon>
        <taxon>Paliureae</taxon>
        <taxon>Ziziphus</taxon>
    </lineage>
</organism>
<protein>
    <submittedName>
        <fullName evidence="9">Myb family transcription factor PHL5 isoform X1</fullName>
    </submittedName>
</protein>
<dbReference type="Gene3D" id="1.10.10.60">
    <property type="entry name" value="Homeodomain-like"/>
    <property type="match status" value="1"/>
</dbReference>
<evidence type="ECO:0000256" key="6">
    <source>
        <dbReference type="ARBA" id="ARBA00023242"/>
    </source>
</evidence>
<dbReference type="GeneID" id="107432339"/>
<dbReference type="GO" id="GO:0003700">
    <property type="term" value="F:DNA-binding transcription factor activity"/>
    <property type="evidence" value="ECO:0007669"/>
    <property type="project" value="InterPro"/>
</dbReference>
<keyword evidence="4" id="KW-0175">Coiled coil</keyword>
<evidence type="ECO:0000259" key="7">
    <source>
        <dbReference type="PROSITE" id="PS51294"/>
    </source>
</evidence>
<dbReference type="PROSITE" id="PS51294">
    <property type="entry name" value="HTH_MYB"/>
    <property type="match status" value="1"/>
</dbReference>
<evidence type="ECO:0000313" key="9">
    <source>
        <dbReference type="RefSeq" id="XP_015898945.3"/>
    </source>
</evidence>
<evidence type="ECO:0000313" key="8">
    <source>
        <dbReference type="Proteomes" id="UP001652623"/>
    </source>
</evidence>